<name>Q5P3V0_AROAE</name>
<dbReference type="EMBL" id="CR555306">
    <property type="protein sequence ID" value="CAI08014.1"/>
    <property type="molecule type" value="Genomic_DNA"/>
</dbReference>
<reference evidence="1 2" key="1">
    <citation type="journal article" date="2005" name="Arch. Microbiol.">
        <title>The genome sequence of an anaerobic aromatic-degrading denitrifying bacterium, strain EbN1.</title>
        <authorList>
            <person name="Rabus R."/>
            <person name="Kube M."/>
            <person name="Heider J."/>
            <person name="Beck A."/>
            <person name="Heitmann K."/>
            <person name="Widdel F."/>
            <person name="Reinhardt R."/>
        </authorList>
    </citation>
    <scope>NUCLEOTIDE SEQUENCE [LARGE SCALE GENOMIC DNA]</scope>
    <source>
        <strain evidence="1 2">EbN1</strain>
    </source>
</reference>
<accession>Q5P3V0</accession>
<proteinExistence type="predicted"/>
<dbReference type="HOGENOM" id="CLU_1406207_0_0_4"/>
<sequence length="193" mass="21910">MQQAAKEFRESADSVISATLTDDETSASVGVISSKECPECKGVMRVRQGGLRDNGRRTFYWQCTDRPGVCPTVKLDPERDKATVIRREDPNLDLPTQERRAIWEQKEVLVETATRLRKGLGEDDKEVICPHHLMPLKLLPRQNADGRLLLTYEYVCLGVDPEGRACNYKVPLETFPQVSEALRRREGQGIIRE</sequence>
<dbReference type="Proteomes" id="UP000006552">
    <property type="component" value="Chromosome"/>
</dbReference>
<gene>
    <name evidence="1" type="ORF">ebA3346</name>
</gene>
<dbReference type="STRING" id="76114.ebA3346"/>
<organism evidence="1 2">
    <name type="scientific">Aromatoleum aromaticum (strain DSM 19018 / LMG 30748 / EbN1)</name>
    <name type="common">Azoarcus sp. (strain EbN1)</name>
    <dbReference type="NCBI Taxonomy" id="76114"/>
    <lineage>
        <taxon>Bacteria</taxon>
        <taxon>Pseudomonadati</taxon>
        <taxon>Pseudomonadota</taxon>
        <taxon>Betaproteobacteria</taxon>
        <taxon>Rhodocyclales</taxon>
        <taxon>Rhodocyclaceae</taxon>
        <taxon>Aromatoleum</taxon>
    </lineage>
</organism>
<evidence type="ECO:0000313" key="1">
    <source>
        <dbReference type="EMBL" id="CAI08014.1"/>
    </source>
</evidence>
<dbReference type="KEGG" id="eba:ebA3346"/>
<dbReference type="AlphaFoldDB" id="Q5P3V0"/>
<protein>
    <submittedName>
        <fullName evidence="1">Uncharacterized protein</fullName>
    </submittedName>
</protein>
<evidence type="ECO:0000313" key="2">
    <source>
        <dbReference type="Proteomes" id="UP000006552"/>
    </source>
</evidence>
<keyword evidence="2" id="KW-1185">Reference proteome</keyword>